<comment type="caution">
    <text evidence="1">The sequence shown here is derived from an EMBL/GenBank/DDBJ whole genome shotgun (WGS) entry which is preliminary data.</text>
</comment>
<accession>A0AAN9QDN0</accession>
<proteinExistence type="predicted"/>
<evidence type="ECO:0000313" key="1">
    <source>
        <dbReference type="EMBL" id="KAK7331309.1"/>
    </source>
</evidence>
<sequence length="120" mass="13627">MHTHSEIGITVSAKMILQFAFHIIILTIWPRYGLASEQDPIIAQPGCNSTCRGDIPYPFEIECRDTSQGYYISDLTVERFNELNNMDYVSAVLEWEILNDMLINSSLERTEPQVVDANAS</sequence>
<evidence type="ECO:0000313" key="2">
    <source>
        <dbReference type="Proteomes" id="UP001367508"/>
    </source>
</evidence>
<reference evidence="1 2" key="1">
    <citation type="submission" date="2024-01" db="EMBL/GenBank/DDBJ databases">
        <title>The genomes of 5 underutilized Papilionoideae crops provide insights into root nodulation and disease resistanc.</title>
        <authorList>
            <person name="Jiang F."/>
        </authorList>
    </citation>
    <scope>NUCLEOTIDE SEQUENCE [LARGE SCALE GENOMIC DNA]</scope>
    <source>
        <strain evidence="1">LVBAO_FW01</strain>
        <tissue evidence="1">Leaves</tissue>
    </source>
</reference>
<dbReference type="Proteomes" id="UP001367508">
    <property type="component" value="Unassembled WGS sequence"/>
</dbReference>
<gene>
    <name evidence="1" type="ORF">VNO77_25531</name>
</gene>
<organism evidence="1 2">
    <name type="scientific">Canavalia gladiata</name>
    <name type="common">Sword bean</name>
    <name type="synonym">Dolichos gladiatus</name>
    <dbReference type="NCBI Taxonomy" id="3824"/>
    <lineage>
        <taxon>Eukaryota</taxon>
        <taxon>Viridiplantae</taxon>
        <taxon>Streptophyta</taxon>
        <taxon>Embryophyta</taxon>
        <taxon>Tracheophyta</taxon>
        <taxon>Spermatophyta</taxon>
        <taxon>Magnoliopsida</taxon>
        <taxon>eudicotyledons</taxon>
        <taxon>Gunneridae</taxon>
        <taxon>Pentapetalae</taxon>
        <taxon>rosids</taxon>
        <taxon>fabids</taxon>
        <taxon>Fabales</taxon>
        <taxon>Fabaceae</taxon>
        <taxon>Papilionoideae</taxon>
        <taxon>50 kb inversion clade</taxon>
        <taxon>NPAAA clade</taxon>
        <taxon>indigoferoid/millettioid clade</taxon>
        <taxon>Phaseoleae</taxon>
        <taxon>Canavalia</taxon>
    </lineage>
</organism>
<protein>
    <recommendedName>
        <fullName evidence="3">Wall-associated receptor kinase galacturonan-binding domain-containing protein</fullName>
    </recommendedName>
</protein>
<name>A0AAN9QDN0_CANGL</name>
<evidence type="ECO:0008006" key="3">
    <source>
        <dbReference type="Google" id="ProtNLM"/>
    </source>
</evidence>
<dbReference type="EMBL" id="JAYMYQ010000005">
    <property type="protein sequence ID" value="KAK7331309.1"/>
    <property type="molecule type" value="Genomic_DNA"/>
</dbReference>
<keyword evidence="2" id="KW-1185">Reference proteome</keyword>
<dbReference type="AlphaFoldDB" id="A0AAN9QDN0"/>